<feature type="transmembrane region" description="Helical" evidence="1">
    <location>
        <begin position="168"/>
        <end position="189"/>
    </location>
</feature>
<dbReference type="OrthoDB" id="847959at2"/>
<comment type="caution">
    <text evidence="2">The sequence shown here is derived from an EMBL/GenBank/DDBJ whole genome shotgun (WGS) entry which is preliminary data.</text>
</comment>
<organism evidence="2 3">
    <name type="scientific">Aliterella atlantica CENA595</name>
    <dbReference type="NCBI Taxonomy" id="1618023"/>
    <lineage>
        <taxon>Bacteria</taxon>
        <taxon>Bacillati</taxon>
        <taxon>Cyanobacteriota</taxon>
        <taxon>Cyanophyceae</taxon>
        <taxon>Chroococcidiopsidales</taxon>
        <taxon>Aliterellaceae</taxon>
        <taxon>Aliterella</taxon>
    </lineage>
</organism>
<keyword evidence="3" id="KW-1185">Reference proteome</keyword>
<gene>
    <name evidence="2" type="ORF">UH38_22490</name>
</gene>
<dbReference type="RefSeq" id="WP_045056945.1">
    <property type="nucleotide sequence ID" value="NZ_CAWMDP010000035.1"/>
</dbReference>
<accession>A0A0D8ZLL3</accession>
<evidence type="ECO:0000313" key="2">
    <source>
        <dbReference type="EMBL" id="KJH69693.1"/>
    </source>
</evidence>
<evidence type="ECO:0008006" key="4">
    <source>
        <dbReference type="Google" id="ProtNLM"/>
    </source>
</evidence>
<dbReference type="STRING" id="1618023.UH38_22490"/>
<protein>
    <recommendedName>
        <fullName evidence="4">TIGR00341 family protein</fullName>
    </recommendedName>
</protein>
<feature type="transmembrane region" description="Helical" evidence="1">
    <location>
        <begin position="134"/>
        <end position="156"/>
    </location>
</feature>
<keyword evidence="1" id="KW-0812">Transmembrane</keyword>
<dbReference type="Proteomes" id="UP000032452">
    <property type="component" value="Unassembled WGS sequence"/>
</dbReference>
<feature type="transmembrane region" description="Helical" evidence="1">
    <location>
        <begin position="204"/>
        <end position="224"/>
    </location>
</feature>
<reference evidence="2 3" key="1">
    <citation type="submission" date="2015-02" db="EMBL/GenBank/DDBJ databases">
        <title>Draft genome of a novel marine cyanobacterium (Chroococcales) isolated from South Atlantic Ocean.</title>
        <authorList>
            <person name="Rigonato J."/>
            <person name="Alvarenga D.O."/>
            <person name="Branco L.H."/>
            <person name="Varani A.M."/>
            <person name="Brandini F.P."/>
            <person name="Fiore M.F."/>
        </authorList>
    </citation>
    <scope>NUCLEOTIDE SEQUENCE [LARGE SCALE GENOMIC DNA]</scope>
    <source>
        <strain evidence="2 3">CENA595</strain>
    </source>
</reference>
<proteinExistence type="predicted"/>
<feature type="transmembrane region" description="Helical" evidence="1">
    <location>
        <begin position="110"/>
        <end position="128"/>
    </location>
</feature>
<keyword evidence="1" id="KW-0472">Membrane</keyword>
<feature type="transmembrane region" description="Helical" evidence="1">
    <location>
        <begin position="236"/>
        <end position="258"/>
    </location>
</feature>
<feature type="transmembrane region" description="Helical" evidence="1">
    <location>
        <begin position="304"/>
        <end position="325"/>
    </location>
</feature>
<dbReference type="EMBL" id="JYON01000036">
    <property type="protein sequence ID" value="KJH69693.1"/>
    <property type="molecule type" value="Genomic_DNA"/>
</dbReference>
<dbReference type="InterPro" id="IPR005240">
    <property type="entry name" value="DUF389"/>
</dbReference>
<dbReference type="PANTHER" id="PTHR20992:SF9">
    <property type="entry name" value="AT15442P-RELATED"/>
    <property type="match status" value="1"/>
</dbReference>
<dbReference type="AlphaFoldDB" id="A0A0D8ZLL3"/>
<sequence length="427" mass="45158">MRQLLIQVPRGCGRQVLETAKAFDGANLALFEATGSNGAIDLAIVHISNNKIEGLLAELESLPQLQVTLIPQGVMALQPPPEEAPQQVTSVELRSPIEIFLAGLQSVGSWKGFLGYAAAAGVVVWIGLYTNTNYLLVAAMLIAPFAGPAMNLAIATARGDIMLLKRSLLRYFSALVVTIVVALALSIILQQQIATTQMVQTSELSSVAVLLPLAAGAAGALNLVQSERSSLVSGAAVGMLVAASLAPPAGLVGMAVAIGRWDMVISGLFVLLLQLVGINLTAAMLFRLFGLSTRGSRYGRGKQWVFAATLGVTVAALIILLTWQLSNPPEFMRSTRAQRATAEIHQVINASGTTQLVEANVRFTRSEVGGQNTLLGVVYVQRRSGVTVSSDEISNTLTRAIQTRLLAQGFNVTPLIDVNVLEAPNQT</sequence>
<name>A0A0D8ZLL3_9CYAN</name>
<feature type="transmembrane region" description="Helical" evidence="1">
    <location>
        <begin position="264"/>
        <end position="292"/>
    </location>
</feature>
<evidence type="ECO:0000313" key="3">
    <source>
        <dbReference type="Proteomes" id="UP000032452"/>
    </source>
</evidence>
<dbReference type="PANTHER" id="PTHR20992">
    <property type="entry name" value="AT15442P-RELATED"/>
    <property type="match status" value="1"/>
</dbReference>
<evidence type="ECO:0000256" key="1">
    <source>
        <dbReference type="SAM" id="Phobius"/>
    </source>
</evidence>
<dbReference type="PATRIC" id="fig|1618023.3.peg.3018"/>
<keyword evidence="1" id="KW-1133">Transmembrane helix</keyword>
<dbReference type="Pfam" id="PF04087">
    <property type="entry name" value="DUF389"/>
    <property type="match status" value="1"/>
</dbReference>